<keyword evidence="8" id="KW-0564">Palmitate</keyword>
<accession>A0A8X8BK39</accession>
<dbReference type="Proteomes" id="UP000886611">
    <property type="component" value="Unassembled WGS sequence"/>
</dbReference>
<protein>
    <recommendedName>
        <fullName evidence="12">Palmitoyltransferase</fullName>
        <ecNumber evidence="12">2.3.1.225</ecNumber>
    </recommendedName>
</protein>
<evidence type="ECO:0000256" key="6">
    <source>
        <dbReference type="ARBA" id="ARBA00023034"/>
    </source>
</evidence>
<evidence type="ECO:0000256" key="11">
    <source>
        <dbReference type="ARBA" id="ARBA00047790"/>
    </source>
</evidence>
<feature type="non-terminal residue" evidence="14">
    <location>
        <position position="1"/>
    </location>
</feature>
<dbReference type="GO" id="GO:0006612">
    <property type="term" value="P:protein targeting to membrane"/>
    <property type="evidence" value="ECO:0007669"/>
    <property type="project" value="TreeGrafter"/>
</dbReference>
<dbReference type="PANTHER" id="PTHR22883">
    <property type="entry name" value="ZINC FINGER DHHC DOMAIN CONTAINING PROTEIN"/>
    <property type="match status" value="1"/>
</dbReference>
<reference evidence="14 15" key="1">
    <citation type="journal article" date="2021" name="Cell">
        <title>Tracing the genetic footprints of vertebrate landing in non-teleost ray-finned fishes.</title>
        <authorList>
            <person name="Bi X."/>
            <person name="Wang K."/>
            <person name="Yang L."/>
            <person name="Pan H."/>
            <person name="Jiang H."/>
            <person name="Wei Q."/>
            <person name="Fang M."/>
            <person name="Yu H."/>
            <person name="Zhu C."/>
            <person name="Cai Y."/>
            <person name="He Y."/>
            <person name="Gan X."/>
            <person name="Zeng H."/>
            <person name="Yu D."/>
            <person name="Zhu Y."/>
            <person name="Jiang H."/>
            <person name="Qiu Q."/>
            <person name="Yang H."/>
            <person name="Zhang Y.E."/>
            <person name="Wang W."/>
            <person name="Zhu M."/>
            <person name="He S."/>
            <person name="Zhang G."/>
        </authorList>
    </citation>
    <scope>NUCLEOTIDE SEQUENCE [LARGE SCALE GENOMIC DNA]</scope>
    <source>
        <strain evidence="14">Bchr_013</strain>
    </source>
</reference>
<evidence type="ECO:0000259" key="13">
    <source>
        <dbReference type="Pfam" id="PF01529"/>
    </source>
</evidence>
<feature type="non-terminal residue" evidence="14">
    <location>
        <position position="196"/>
    </location>
</feature>
<evidence type="ECO:0000256" key="4">
    <source>
        <dbReference type="ARBA" id="ARBA00022692"/>
    </source>
</evidence>
<dbReference type="PANTHER" id="PTHR22883:SF475">
    <property type="entry name" value="PALMITOYLTRANSFERASE ZDHHC23"/>
    <property type="match status" value="1"/>
</dbReference>
<sequence length="196" mass="22407">MLKTHKKRDVTLLSEEDTLCCCEYVDQHGQKNHVMACCCDCEELDQVCDRINNCVGQANHCAFLLTLFFFLMTSVYGIILTLGSICRGQSVLFALFYCPRVYDQYSSALCFTCTWYSTIVTAGVLHLFVIQLINVSYNVTEREARIALRQKTARKYLWGLIIDTGLYNLGFSHNWREFLTMSVSAFPSKLSLEDVV</sequence>
<dbReference type="AlphaFoldDB" id="A0A8X8BK39"/>
<evidence type="ECO:0000256" key="5">
    <source>
        <dbReference type="ARBA" id="ARBA00022989"/>
    </source>
</evidence>
<keyword evidence="7 12" id="KW-0472">Membrane</keyword>
<comment type="similarity">
    <text evidence="2 12">Belongs to the DHHC palmitoyltransferase family.</text>
</comment>
<proteinExistence type="inferred from homology"/>
<comment type="catalytic activity">
    <reaction evidence="11">
        <text>L-cysteinyl-[protein] + hexadecanoyl-CoA = S-hexadecanoyl-L-cysteinyl-[protein] + CoA</text>
        <dbReference type="Rhea" id="RHEA:36683"/>
        <dbReference type="Rhea" id="RHEA-COMP:10131"/>
        <dbReference type="Rhea" id="RHEA-COMP:11032"/>
        <dbReference type="ChEBI" id="CHEBI:29950"/>
        <dbReference type="ChEBI" id="CHEBI:57287"/>
        <dbReference type="ChEBI" id="CHEBI:57379"/>
        <dbReference type="ChEBI" id="CHEBI:74151"/>
        <dbReference type="EC" id="2.3.1.225"/>
    </reaction>
    <physiologicalReaction direction="left-to-right" evidence="11">
        <dbReference type="Rhea" id="RHEA:36684"/>
    </physiologicalReaction>
</comment>
<dbReference type="EC" id="2.3.1.225" evidence="12"/>
<evidence type="ECO:0000256" key="1">
    <source>
        <dbReference type="ARBA" id="ARBA00004166"/>
    </source>
</evidence>
<comment type="subcellular location">
    <subcellularLocation>
        <location evidence="1">Golgi apparatus</location>
        <location evidence="1">trans-Golgi network membrane</location>
        <topology evidence="1">Multi-pass membrane protein</topology>
    </subcellularLocation>
</comment>
<dbReference type="GO" id="GO:0005794">
    <property type="term" value="C:Golgi apparatus"/>
    <property type="evidence" value="ECO:0007669"/>
    <property type="project" value="UniProtKB-SubCell"/>
</dbReference>
<dbReference type="EMBL" id="JAATIS010008602">
    <property type="protein sequence ID" value="KAG2457302.1"/>
    <property type="molecule type" value="Genomic_DNA"/>
</dbReference>
<evidence type="ECO:0000256" key="7">
    <source>
        <dbReference type="ARBA" id="ARBA00023136"/>
    </source>
</evidence>
<keyword evidence="3 12" id="KW-0808">Transferase</keyword>
<evidence type="ECO:0000256" key="10">
    <source>
        <dbReference type="ARBA" id="ARBA00023315"/>
    </source>
</evidence>
<evidence type="ECO:0000256" key="8">
    <source>
        <dbReference type="ARBA" id="ARBA00023139"/>
    </source>
</evidence>
<dbReference type="InterPro" id="IPR039859">
    <property type="entry name" value="PFA4/ZDH16/20/ERF2-like"/>
</dbReference>
<keyword evidence="9" id="KW-0449">Lipoprotein</keyword>
<evidence type="ECO:0000256" key="9">
    <source>
        <dbReference type="ARBA" id="ARBA00023288"/>
    </source>
</evidence>
<name>A0A8X8BK39_POLSE</name>
<keyword evidence="6" id="KW-0333">Golgi apparatus</keyword>
<dbReference type="Pfam" id="PF01529">
    <property type="entry name" value="DHHC"/>
    <property type="match status" value="1"/>
</dbReference>
<comment type="caution">
    <text evidence="14">The sequence shown here is derived from an EMBL/GenBank/DDBJ whole genome shotgun (WGS) entry which is preliminary data.</text>
</comment>
<organism evidence="14 15">
    <name type="scientific">Polypterus senegalus</name>
    <name type="common">Senegal bichir</name>
    <dbReference type="NCBI Taxonomy" id="55291"/>
    <lineage>
        <taxon>Eukaryota</taxon>
        <taxon>Metazoa</taxon>
        <taxon>Chordata</taxon>
        <taxon>Craniata</taxon>
        <taxon>Vertebrata</taxon>
        <taxon>Euteleostomi</taxon>
        <taxon>Actinopterygii</taxon>
        <taxon>Polypteriformes</taxon>
        <taxon>Polypteridae</taxon>
        <taxon>Polypterus</taxon>
    </lineage>
</organism>
<feature type="transmembrane region" description="Helical" evidence="12">
    <location>
        <begin position="105"/>
        <end position="135"/>
    </location>
</feature>
<keyword evidence="4 12" id="KW-0812">Transmembrane</keyword>
<feature type="transmembrane region" description="Helical" evidence="12">
    <location>
        <begin position="62"/>
        <end position="85"/>
    </location>
</feature>
<keyword evidence="5 12" id="KW-1133">Transmembrane helix</keyword>
<dbReference type="GO" id="GO:0019706">
    <property type="term" value="F:protein-cysteine S-palmitoyltransferase activity"/>
    <property type="evidence" value="ECO:0007669"/>
    <property type="project" value="UniProtKB-EC"/>
</dbReference>
<dbReference type="GO" id="GO:0005783">
    <property type="term" value="C:endoplasmic reticulum"/>
    <property type="evidence" value="ECO:0007669"/>
    <property type="project" value="TreeGrafter"/>
</dbReference>
<comment type="domain">
    <text evidence="12">The DHHC domain is required for palmitoyltransferase activity.</text>
</comment>
<evidence type="ECO:0000256" key="2">
    <source>
        <dbReference type="ARBA" id="ARBA00008574"/>
    </source>
</evidence>
<dbReference type="PROSITE" id="PS50216">
    <property type="entry name" value="DHHC"/>
    <property type="match status" value="1"/>
</dbReference>
<evidence type="ECO:0000313" key="14">
    <source>
        <dbReference type="EMBL" id="KAG2457302.1"/>
    </source>
</evidence>
<feature type="domain" description="Palmitoyltransferase DHHC" evidence="13">
    <location>
        <begin position="26"/>
        <end position="144"/>
    </location>
</feature>
<keyword evidence="10 12" id="KW-0012">Acyltransferase</keyword>
<gene>
    <name evidence="14" type="primary">Zdhhc23</name>
    <name evidence="14" type="ORF">GTO96_0013019</name>
</gene>
<evidence type="ECO:0000256" key="12">
    <source>
        <dbReference type="RuleBase" id="RU079119"/>
    </source>
</evidence>
<evidence type="ECO:0000256" key="3">
    <source>
        <dbReference type="ARBA" id="ARBA00022679"/>
    </source>
</evidence>
<feature type="transmembrane region" description="Helical" evidence="12">
    <location>
        <begin position="156"/>
        <end position="175"/>
    </location>
</feature>
<evidence type="ECO:0000313" key="15">
    <source>
        <dbReference type="Proteomes" id="UP000886611"/>
    </source>
</evidence>
<keyword evidence="15" id="KW-1185">Reference proteome</keyword>
<dbReference type="InterPro" id="IPR001594">
    <property type="entry name" value="Palmitoyltrfase_DHHC"/>
</dbReference>